<dbReference type="Pfam" id="PF00990">
    <property type="entry name" value="GGDEF"/>
    <property type="match status" value="1"/>
</dbReference>
<organism evidence="6 7">
    <name type="scientific">Paenibacillus oceani</name>
    <dbReference type="NCBI Taxonomy" id="2772510"/>
    <lineage>
        <taxon>Bacteria</taxon>
        <taxon>Bacillati</taxon>
        <taxon>Bacillota</taxon>
        <taxon>Bacilli</taxon>
        <taxon>Bacillales</taxon>
        <taxon>Paenibacillaceae</taxon>
        <taxon>Paenibacillus</taxon>
    </lineage>
</organism>
<dbReference type="InterPro" id="IPR035919">
    <property type="entry name" value="EAL_sf"/>
</dbReference>
<comment type="caution">
    <text evidence="6">The sequence shown here is derived from an EMBL/GenBank/DDBJ whole genome shotgun (WGS) entry which is preliminary data.</text>
</comment>
<dbReference type="NCBIfam" id="TIGR00229">
    <property type="entry name" value="sensory_box"/>
    <property type="match status" value="1"/>
</dbReference>
<dbReference type="SMART" id="SM00052">
    <property type="entry name" value="EAL"/>
    <property type="match status" value="1"/>
</dbReference>
<dbReference type="SUPFAM" id="SSF55073">
    <property type="entry name" value="Nucleotide cyclase"/>
    <property type="match status" value="1"/>
</dbReference>
<dbReference type="SUPFAM" id="SSF141868">
    <property type="entry name" value="EAL domain-like"/>
    <property type="match status" value="1"/>
</dbReference>
<dbReference type="InterPro" id="IPR052155">
    <property type="entry name" value="Biofilm_reg_signaling"/>
</dbReference>
<dbReference type="InterPro" id="IPR000160">
    <property type="entry name" value="GGDEF_dom"/>
</dbReference>
<dbReference type="AlphaFoldDB" id="A0A927C5C9"/>
<evidence type="ECO:0000259" key="3">
    <source>
        <dbReference type="PROSITE" id="PS50883"/>
    </source>
</evidence>
<feature type="transmembrane region" description="Helical" evidence="1">
    <location>
        <begin position="12"/>
        <end position="32"/>
    </location>
</feature>
<dbReference type="Gene3D" id="3.30.450.20">
    <property type="entry name" value="PAS domain"/>
    <property type="match status" value="1"/>
</dbReference>
<dbReference type="PROSITE" id="PS50883">
    <property type="entry name" value="EAL"/>
    <property type="match status" value="1"/>
</dbReference>
<evidence type="ECO:0000313" key="6">
    <source>
        <dbReference type="EMBL" id="MBD2861114.1"/>
    </source>
</evidence>
<sequence>MDHVHGSYNLFLVALSYIIAVTASYSALDLAGRIVTSRGKARSIWLGCGAVSMGLGIWSMHFVGMLAFSLPMDVSYKFGPFVMSVLLAIAVSSVALYTVSGTVFGAKQLVAASALMAAGISGMHYIGMAAMTVQITYNPMLVALSVAIAIAASLAALWLLYVFRKNQSRYVVLYKLGCGTIMGAAIAGMHYTGMAAATFRSGDGPTSGGMRIEPGMLALIISAGILLTLGFTLFSVYVNKRLSQKDSAIKQHERWYRSLYENNSDGIISIDTQGKIISFNPAASILTGFTEAEYKDAPIASLGSGIAGGLSADSSYETTFVRNDNSRVELSVNPVPVEIDGEAAGTHLLIKDITEEKRSKQMIHYLAYHDELTGLPNRRKFNQLLAEAIEDGERRGSRFSVMILDIDRFKLINDSLGHTCGDMFLKEVSERLLLSAEGFDVSIARMGGDEFTILCRSGQEYSGDTARLADRIIQSVQVPYRIKDNDYYVTASIGIAAYPDHGLMSEILLRNADTAMYEVKKHGKNGYRYYSHELDSGLAEKMELEADLRKALERDELTVHYQPQFDTSDRSMIGIEALVRWNHPARGLLYPKTFIPLAEETGLIYDLGTWVLREACRQMKDWHDGGGPRIPVSVNLSSLQFHQNNLVGYVTRILEETGLAPEYLVLEITESMMMDPATSKAILDDLARLGIRISLDDFGTGYSSLSYLRQFPIHKLKIDRSFIADITMNDNDKAIVETIISMARHLNMNVIAEGIETEDQLEILKANACKEIQGYYFSRPLPPDELEKTFWTPIQA</sequence>
<dbReference type="CDD" id="cd01948">
    <property type="entry name" value="EAL"/>
    <property type="match status" value="1"/>
</dbReference>
<dbReference type="PROSITE" id="PS50112">
    <property type="entry name" value="PAS"/>
    <property type="match status" value="1"/>
</dbReference>
<name>A0A927C5C9_9BACL</name>
<dbReference type="GO" id="GO:0016020">
    <property type="term" value="C:membrane"/>
    <property type="evidence" value="ECO:0007669"/>
    <property type="project" value="UniProtKB-UniRule"/>
</dbReference>
<feature type="domain" description="PAS" evidence="2">
    <location>
        <begin position="252"/>
        <end position="293"/>
    </location>
</feature>
<proteinExistence type="predicted"/>
<dbReference type="Pfam" id="PF03707">
    <property type="entry name" value="MHYT"/>
    <property type="match status" value="3"/>
</dbReference>
<evidence type="ECO:0000259" key="2">
    <source>
        <dbReference type="PROSITE" id="PS50112"/>
    </source>
</evidence>
<dbReference type="Proteomes" id="UP000639396">
    <property type="component" value="Unassembled WGS sequence"/>
</dbReference>
<gene>
    <name evidence="6" type="ORF">IDH45_03815</name>
</gene>
<dbReference type="Gene3D" id="3.30.70.270">
    <property type="match status" value="1"/>
</dbReference>
<dbReference type="InterPro" id="IPR035965">
    <property type="entry name" value="PAS-like_dom_sf"/>
</dbReference>
<feature type="transmembrane region" description="Helical" evidence="1">
    <location>
        <begin position="140"/>
        <end position="161"/>
    </location>
</feature>
<evidence type="ECO:0000259" key="4">
    <source>
        <dbReference type="PROSITE" id="PS50887"/>
    </source>
</evidence>
<feature type="transmembrane region" description="Helical" evidence="1">
    <location>
        <begin position="78"/>
        <end position="97"/>
    </location>
</feature>
<feature type="domain" description="EAL" evidence="3">
    <location>
        <begin position="541"/>
        <end position="794"/>
    </location>
</feature>
<keyword evidence="1" id="KW-0812">Transmembrane</keyword>
<evidence type="ECO:0000259" key="5">
    <source>
        <dbReference type="PROSITE" id="PS50924"/>
    </source>
</evidence>
<dbReference type="PROSITE" id="PS50887">
    <property type="entry name" value="GGDEF"/>
    <property type="match status" value="1"/>
</dbReference>
<feature type="domain" description="GGDEF" evidence="4">
    <location>
        <begin position="397"/>
        <end position="532"/>
    </location>
</feature>
<dbReference type="SMART" id="SM00267">
    <property type="entry name" value="GGDEF"/>
    <property type="match status" value="1"/>
</dbReference>
<dbReference type="Gene3D" id="3.20.20.450">
    <property type="entry name" value="EAL domain"/>
    <property type="match status" value="1"/>
</dbReference>
<protein>
    <submittedName>
        <fullName evidence="6">EAL domain-containing protein</fullName>
    </submittedName>
</protein>
<dbReference type="InterPro" id="IPR001633">
    <property type="entry name" value="EAL_dom"/>
</dbReference>
<keyword evidence="7" id="KW-1185">Reference proteome</keyword>
<evidence type="ECO:0000256" key="1">
    <source>
        <dbReference type="PROSITE-ProRule" id="PRU00244"/>
    </source>
</evidence>
<feature type="transmembrane region" description="Helical" evidence="1">
    <location>
        <begin position="44"/>
        <end position="66"/>
    </location>
</feature>
<dbReference type="Pfam" id="PF00563">
    <property type="entry name" value="EAL"/>
    <property type="match status" value="1"/>
</dbReference>
<evidence type="ECO:0000313" key="7">
    <source>
        <dbReference type="Proteomes" id="UP000639396"/>
    </source>
</evidence>
<dbReference type="SUPFAM" id="SSF55785">
    <property type="entry name" value="PYP-like sensor domain (PAS domain)"/>
    <property type="match status" value="1"/>
</dbReference>
<dbReference type="Pfam" id="PF13188">
    <property type="entry name" value="PAS_8"/>
    <property type="match status" value="1"/>
</dbReference>
<reference evidence="6" key="1">
    <citation type="submission" date="2020-09" db="EMBL/GenBank/DDBJ databases">
        <title>A novel bacterium of genus Paenibacillus, isolated from South China Sea.</title>
        <authorList>
            <person name="Huang H."/>
            <person name="Mo K."/>
            <person name="Hu Y."/>
        </authorList>
    </citation>
    <scope>NUCLEOTIDE SEQUENCE</scope>
    <source>
        <strain evidence="6">IB182363</strain>
    </source>
</reference>
<dbReference type="EMBL" id="JACXJA010000005">
    <property type="protein sequence ID" value="MBD2861114.1"/>
    <property type="molecule type" value="Genomic_DNA"/>
</dbReference>
<dbReference type="CDD" id="cd00130">
    <property type="entry name" value="PAS"/>
    <property type="match status" value="1"/>
</dbReference>
<dbReference type="CDD" id="cd01949">
    <property type="entry name" value="GGDEF"/>
    <property type="match status" value="1"/>
</dbReference>
<keyword evidence="1" id="KW-1133">Transmembrane helix</keyword>
<dbReference type="PANTHER" id="PTHR44757:SF2">
    <property type="entry name" value="BIOFILM ARCHITECTURE MAINTENANCE PROTEIN MBAA"/>
    <property type="match status" value="1"/>
</dbReference>
<feature type="transmembrane region" description="Helical" evidence="1">
    <location>
        <begin position="109"/>
        <end position="128"/>
    </location>
</feature>
<accession>A0A927C5C9</accession>
<dbReference type="PANTHER" id="PTHR44757">
    <property type="entry name" value="DIGUANYLATE CYCLASE DGCP"/>
    <property type="match status" value="1"/>
</dbReference>
<feature type="transmembrane region" description="Helical" evidence="1">
    <location>
        <begin position="216"/>
        <end position="238"/>
    </location>
</feature>
<dbReference type="RefSeq" id="WP_190924863.1">
    <property type="nucleotide sequence ID" value="NZ_JACXJA010000005.1"/>
</dbReference>
<dbReference type="FunFam" id="3.20.20.450:FF:000001">
    <property type="entry name" value="Cyclic di-GMP phosphodiesterase yahA"/>
    <property type="match status" value="1"/>
</dbReference>
<dbReference type="InterPro" id="IPR043128">
    <property type="entry name" value="Rev_trsase/Diguanyl_cyclase"/>
</dbReference>
<feature type="domain" description="MHYT" evidence="5">
    <location>
        <begin position="8"/>
        <end position="200"/>
    </location>
</feature>
<dbReference type="SMART" id="SM00091">
    <property type="entry name" value="PAS"/>
    <property type="match status" value="1"/>
</dbReference>
<dbReference type="InterPro" id="IPR000014">
    <property type="entry name" value="PAS"/>
</dbReference>
<dbReference type="InterPro" id="IPR029787">
    <property type="entry name" value="Nucleotide_cyclase"/>
</dbReference>
<feature type="transmembrane region" description="Helical" evidence="1">
    <location>
        <begin position="173"/>
        <end position="196"/>
    </location>
</feature>
<dbReference type="InterPro" id="IPR005330">
    <property type="entry name" value="MHYT_dom"/>
</dbReference>
<dbReference type="PROSITE" id="PS50924">
    <property type="entry name" value="MHYT"/>
    <property type="match status" value="1"/>
</dbReference>
<dbReference type="NCBIfam" id="TIGR00254">
    <property type="entry name" value="GGDEF"/>
    <property type="match status" value="1"/>
</dbReference>
<keyword evidence="1" id="KW-0472">Membrane</keyword>